<feature type="compositionally biased region" description="Low complexity" evidence="1">
    <location>
        <begin position="37"/>
        <end position="50"/>
    </location>
</feature>
<evidence type="ECO:0000313" key="2">
    <source>
        <dbReference type="EMBL" id="KAJ1187893.1"/>
    </source>
</evidence>
<evidence type="ECO:0000313" key="3">
    <source>
        <dbReference type="Proteomes" id="UP001066276"/>
    </source>
</evidence>
<name>A0AAV7UFT7_PLEWA</name>
<dbReference type="EMBL" id="JANPWB010000005">
    <property type="protein sequence ID" value="KAJ1187893.1"/>
    <property type="molecule type" value="Genomic_DNA"/>
</dbReference>
<evidence type="ECO:0000256" key="1">
    <source>
        <dbReference type="SAM" id="MobiDB-lite"/>
    </source>
</evidence>
<feature type="region of interest" description="Disordered" evidence="1">
    <location>
        <begin position="1"/>
        <end position="90"/>
    </location>
</feature>
<dbReference type="AlphaFoldDB" id="A0AAV7UFT7"/>
<keyword evidence="3" id="KW-1185">Reference proteome</keyword>
<proteinExistence type="predicted"/>
<feature type="compositionally biased region" description="Low complexity" evidence="1">
    <location>
        <begin position="72"/>
        <end position="84"/>
    </location>
</feature>
<sequence>MGQPQRLKGPRPHLSAAPPFRFQGRVPRASTGCPSTSGAAGRPGRGPSRLRAVRPRSAAAHPATRGRGSDHGGPSPSGQSDPSQELLPEL</sequence>
<dbReference type="Proteomes" id="UP001066276">
    <property type="component" value="Chromosome 3_1"/>
</dbReference>
<organism evidence="2 3">
    <name type="scientific">Pleurodeles waltl</name>
    <name type="common">Iberian ribbed newt</name>
    <dbReference type="NCBI Taxonomy" id="8319"/>
    <lineage>
        <taxon>Eukaryota</taxon>
        <taxon>Metazoa</taxon>
        <taxon>Chordata</taxon>
        <taxon>Craniata</taxon>
        <taxon>Vertebrata</taxon>
        <taxon>Euteleostomi</taxon>
        <taxon>Amphibia</taxon>
        <taxon>Batrachia</taxon>
        <taxon>Caudata</taxon>
        <taxon>Salamandroidea</taxon>
        <taxon>Salamandridae</taxon>
        <taxon>Pleurodelinae</taxon>
        <taxon>Pleurodeles</taxon>
    </lineage>
</organism>
<comment type="caution">
    <text evidence="2">The sequence shown here is derived from an EMBL/GenBank/DDBJ whole genome shotgun (WGS) entry which is preliminary data.</text>
</comment>
<protein>
    <submittedName>
        <fullName evidence="2">Uncharacterized protein</fullName>
    </submittedName>
</protein>
<accession>A0AAV7UFT7</accession>
<reference evidence="2" key="1">
    <citation type="journal article" date="2022" name="bioRxiv">
        <title>Sequencing and chromosome-scale assembly of the giantPleurodeles waltlgenome.</title>
        <authorList>
            <person name="Brown T."/>
            <person name="Elewa A."/>
            <person name="Iarovenko S."/>
            <person name="Subramanian E."/>
            <person name="Araus A.J."/>
            <person name="Petzold A."/>
            <person name="Susuki M."/>
            <person name="Suzuki K.-i.T."/>
            <person name="Hayashi T."/>
            <person name="Toyoda A."/>
            <person name="Oliveira C."/>
            <person name="Osipova E."/>
            <person name="Leigh N.D."/>
            <person name="Simon A."/>
            <person name="Yun M.H."/>
        </authorList>
    </citation>
    <scope>NUCLEOTIDE SEQUENCE</scope>
    <source>
        <strain evidence="2">20211129_DDA</strain>
        <tissue evidence="2">Liver</tissue>
    </source>
</reference>
<gene>
    <name evidence="2" type="ORF">NDU88_004659</name>
</gene>